<dbReference type="EMBL" id="LGRX02014140">
    <property type="protein sequence ID" value="KAK3265099.1"/>
    <property type="molecule type" value="Genomic_DNA"/>
</dbReference>
<feature type="domain" description="Cation/H+ exchanger transmembrane" evidence="7">
    <location>
        <begin position="17"/>
        <end position="200"/>
    </location>
</feature>
<keyword evidence="2 6" id="KW-0812">Transmembrane</keyword>
<keyword evidence="4 6" id="KW-0472">Membrane</keyword>
<reference evidence="8 9" key="1">
    <citation type="journal article" date="2015" name="Genome Biol. Evol.">
        <title>Comparative Genomics of a Bacterivorous Green Alga Reveals Evolutionary Causalities and Consequences of Phago-Mixotrophic Mode of Nutrition.</title>
        <authorList>
            <person name="Burns J.A."/>
            <person name="Paasch A."/>
            <person name="Narechania A."/>
            <person name="Kim E."/>
        </authorList>
    </citation>
    <scope>NUCLEOTIDE SEQUENCE [LARGE SCALE GENOMIC DNA]</scope>
    <source>
        <strain evidence="8 9">PLY_AMNH</strain>
    </source>
</reference>
<dbReference type="InterPro" id="IPR006153">
    <property type="entry name" value="Cation/H_exchanger_TM"/>
</dbReference>
<dbReference type="PANTHER" id="PTHR31102">
    <property type="match status" value="1"/>
</dbReference>
<accession>A0AAE0KYF3</accession>
<dbReference type="InterPro" id="IPR038770">
    <property type="entry name" value="Na+/solute_symporter_sf"/>
</dbReference>
<feature type="transmembrane region" description="Helical" evidence="6">
    <location>
        <begin position="82"/>
        <end position="101"/>
    </location>
</feature>
<feature type="region of interest" description="Disordered" evidence="5">
    <location>
        <begin position="216"/>
        <end position="236"/>
    </location>
</feature>
<evidence type="ECO:0000256" key="2">
    <source>
        <dbReference type="ARBA" id="ARBA00022692"/>
    </source>
</evidence>
<evidence type="ECO:0000256" key="4">
    <source>
        <dbReference type="ARBA" id="ARBA00023136"/>
    </source>
</evidence>
<sequence>MLVSSGARGKQRAEYLARVQLPPLVGMLLAGFALGNIPSLDFASDISSTLSSKVRSVALAIILTRAGLGVDLDALRRLKGTCLRLAIVPSTTEAFVAGLIARAALSMPWEWCFMLGYVVAAISPAVVVPSILALQEAGYGTKTGIPTMVVASAALDDVYAISGFGVCFALSFGGGSLAWKIARAPVELVGGIGLGWLCGKACVAALPVVEQTDSNVAHAGEGPTRTVTSGEAAPGESRVGEHISEVEYMHAVLADNAVDALDAEGARGEMKAPVAEPPPRTLGHTACHAPWPGSTFEDGRVATWWRILLLGGTTLVVVVAGKKIGMSAGGALGAVVTAATAAHGWGKQPTSAISGRMAQATWNRTTNEAWSPGQWKKWRADDGTFHMQQSGHFRLMMRAHSETTGACGAAPMLRGRHVAVQTWQELQPGSHSGAAGRLADVHSGCRARVFCGITRHPLKSVLVCGNRGWPFW</sequence>
<keyword evidence="3 6" id="KW-1133">Transmembrane helix</keyword>
<evidence type="ECO:0000256" key="5">
    <source>
        <dbReference type="SAM" id="MobiDB-lite"/>
    </source>
</evidence>
<gene>
    <name evidence="8" type="ORF">CYMTET_26199</name>
</gene>
<dbReference type="Proteomes" id="UP001190700">
    <property type="component" value="Unassembled WGS sequence"/>
</dbReference>
<dbReference type="Pfam" id="PF00999">
    <property type="entry name" value="Na_H_Exchanger"/>
    <property type="match status" value="1"/>
</dbReference>
<organism evidence="8 9">
    <name type="scientific">Cymbomonas tetramitiformis</name>
    <dbReference type="NCBI Taxonomy" id="36881"/>
    <lineage>
        <taxon>Eukaryota</taxon>
        <taxon>Viridiplantae</taxon>
        <taxon>Chlorophyta</taxon>
        <taxon>Pyramimonadophyceae</taxon>
        <taxon>Pyramimonadales</taxon>
        <taxon>Pyramimonadaceae</taxon>
        <taxon>Cymbomonas</taxon>
    </lineage>
</organism>
<dbReference type="Gene3D" id="1.20.1530.20">
    <property type="match status" value="1"/>
</dbReference>
<protein>
    <recommendedName>
        <fullName evidence="7">Cation/H+ exchanger transmembrane domain-containing protein</fullName>
    </recommendedName>
</protein>
<evidence type="ECO:0000256" key="3">
    <source>
        <dbReference type="ARBA" id="ARBA00022989"/>
    </source>
</evidence>
<evidence type="ECO:0000256" key="1">
    <source>
        <dbReference type="ARBA" id="ARBA00004141"/>
    </source>
</evidence>
<evidence type="ECO:0000256" key="6">
    <source>
        <dbReference type="SAM" id="Phobius"/>
    </source>
</evidence>
<dbReference type="GO" id="GO:1902600">
    <property type="term" value="P:proton transmembrane transport"/>
    <property type="evidence" value="ECO:0007669"/>
    <property type="project" value="InterPro"/>
</dbReference>
<evidence type="ECO:0000313" key="8">
    <source>
        <dbReference type="EMBL" id="KAK3265099.1"/>
    </source>
</evidence>
<comment type="subcellular location">
    <subcellularLocation>
        <location evidence="1">Membrane</location>
        <topology evidence="1">Multi-pass membrane protein</topology>
    </subcellularLocation>
</comment>
<feature type="transmembrane region" description="Helical" evidence="6">
    <location>
        <begin position="21"/>
        <end position="37"/>
    </location>
</feature>
<evidence type="ECO:0000313" key="9">
    <source>
        <dbReference type="Proteomes" id="UP001190700"/>
    </source>
</evidence>
<keyword evidence="9" id="KW-1185">Reference proteome</keyword>
<dbReference type="GO" id="GO:0015297">
    <property type="term" value="F:antiporter activity"/>
    <property type="evidence" value="ECO:0007669"/>
    <property type="project" value="InterPro"/>
</dbReference>
<evidence type="ECO:0000259" key="7">
    <source>
        <dbReference type="Pfam" id="PF00999"/>
    </source>
</evidence>
<name>A0AAE0KYF3_9CHLO</name>
<comment type="caution">
    <text evidence="8">The sequence shown here is derived from an EMBL/GenBank/DDBJ whole genome shotgun (WGS) entry which is preliminary data.</text>
</comment>
<dbReference type="AlphaFoldDB" id="A0AAE0KYF3"/>
<dbReference type="InterPro" id="IPR051843">
    <property type="entry name" value="CPA1_transporter"/>
</dbReference>
<dbReference type="GO" id="GO:0016020">
    <property type="term" value="C:membrane"/>
    <property type="evidence" value="ECO:0007669"/>
    <property type="project" value="UniProtKB-SubCell"/>
</dbReference>
<proteinExistence type="predicted"/>
<dbReference type="PANTHER" id="PTHR31102:SF1">
    <property type="entry name" value="CATION_H+ EXCHANGER DOMAIN-CONTAINING PROTEIN"/>
    <property type="match status" value="1"/>
</dbReference>
<feature type="transmembrane region" description="Helical" evidence="6">
    <location>
        <begin position="113"/>
        <end position="134"/>
    </location>
</feature>